<dbReference type="EMBL" id="JAGPNK010000003">
    <property type="protein sequence ID" value="KAH7324231.1"/>
    <property type="molecule type" value="Genomic_DNA"/>
</dbReference>
<dbReference type="GO" id="GO:0008270">
    <property type="term" value="F:zinc ion binding"/>
    <property type="evidence" value="ECO:0007669"/>
    <property type="project" value="InterPro"/>
</dbReference>
<keyword evidence="3" id="KW-0805">Transcription regulation</keyword>
<gene>
    <name evidence="8" type="ORF">B0I35DRAFT_387889</name>
</gene>
<name>A0A8K0T094_9HYPO</name>
<keyword evidence="1" id="KW-0479">Metal-binding</keyword>
<protein>
    <recommendedName>
        <fullName evidence="7">Zn(2)-C6 fungal-type domain-containing protein</fullName>
    </recommendedName>
</protein>
<proteinExistence type="predicted"/>
<evidence type="ECO:0000256" key="2">
    <source>
        <dbReference type="ARBA" id="ARBA00022833"/>
    </source>
</evidence>
<keyword evidence="9" id="KW-1185">Reference proteome</keyword>
<dbReference type="SUPFAM" id="SSF57701">
    <property type="entry name" value="Zn2/Cys6 DNA-binding domain"/>
    <property type="match status" value="1"/>
</dbReference>
<evidence type="ECO:0000259" key="7">
    <source>
        <dbReference type="PROSITE" id="PS50048"/>
    </source>
</evidence>
<organism evidence="8 9">
    <name type="scientific">Stachybotrys elegans</name>
    <dbReference type="NCBI Taxonomy" id="80388"/>
    <lineage>
        <taxon>Eukaryota</taxon>
        <taxon>Fungi</taxon>
        <taxon>Dikarya</taxon>
        <taxon>Ascomycota</taxon>
        <taxon>Pezizomycotina</taxon>
        <taxon>Sordariomycetes</taxon>
        <taxon>Hypocreomycetidae</taxon>
        <taxon>Hypocreales</taxon>
        <taxon>Stachybotryaceae</taxon>
        <taxon>Stachybotrys</taxon>
    </lineage>
</organism>
<dbReference type="GO" id="GO:0000981">
    <property type="term" value="F:DNA-binding transcription factor activity, RNA polymerase II-specific"/>
    <property type="evidence" value="ECO:0007669"/>
    <property type="project" value="InterPro"/>
</dbReference>
<comment type="caution">
    <text evidence="8">The sequence shown here is derived from an EMBL/GenBank/DDBJ whole genome shotgun (WGS) entry which is preliminary data.</text>
</comment>
<dbReference type="InterPro" id="IPR001138">
    <property type="entry name" value="Zn2Cys6_DnaBD"/>
</dbReference>
<sequence>MAPRSKKGCISCRIRRVKCDETKPHCLRCQTSRRVCDGYLDDAHAMSRRQLAHVVRNLSVIGPVARALSQSPPSDAVMGRRQPVAIQDYVYFDLFRSVTAPATDAFIPSDFWHHDLLQLAHAEPAVWHATLALGALHQRWDLAATTDKDALIRTAIKHYAAAMAQAKNLDSPAKLLALTLPLIAAANMLGFWNESHTHILSALRLLTQNAPTSPESRRIAFTLSRMDMLSMTFSDSKAPYPFDASAALYSPVHAHLRQGNPFQSYSEASGNLFLLLREIMLTDESLSHTEYDPAAYAAARSDVKQRLVEFEGQMAAWEARQTDPSIASAAISIRIYHALMRLIMHATLSASECSLDLCLGYFERIVALSSAFLRQENLLGRGKLHLSLESAVIMPLWDSGKRCRHPVLRRAALRLLRNTNRHEGMWRSDGAAKTVEAIIATEEGQQLNDDYMVDDRYVVTKDQEAAAIALPWDAWVVPGFHPQSTYTWEGFHRIPETSRVRDVLVLSRFDHHELDLRLLMCSGDPTIPYGPAKDLTIKLY</sequence>
<evidence type="ECO:0000256" key="6">
    <source>
        <dbReference type="ARBA" id="ARBA00023242"/>
    </source>
</evidence>
<dbReference type="PANTHER" id="PTHR36206">
    <property type="entry name" value="ASPERCRYPTIN BIOSYNTHESIS CLUSTER-SPECIFIC TRANSCRIPTION REGULATOR ATNN-RELATED"/>
    <property type="match status" value="1"/>
</dbReference>
<dbReference type="InterPro" id="IPR036864">
    <property type="entry name" value="Zn2-C6_fun-type_DNA-bd_sf"/>
</dbReference>
<dbReference type="SMART" id="SM00066">
    <property type="entry name" value="GAL4"/>
    <property type="match status" value="1"/>
</dbReference>
<evidence type="ECO:0000256" key="3">
    <source>
        <dbReference type="ARBA" id="ARBA00023015"/>
    </source>
</evidence>
<dbReference type="Proteomes" id="UP000813444">
    <property type="component" value="Unassembled WGS sequence"/>
</dbReference>
<feature type="domain" description="Zn(2)-C6 fungal-type" evidence="7">
    <location>
        <begin position="8"/>
        <end position="36"/>
    </location>
</feature>
<reference evidence="8" key="1">
    <citation type="journal article" date="2021" name="Nat. Commun.">
        <title>Genetic determinants of endophytism in the Arabidopsis root mycobiome.</title>
        <authorList>
            <person name="Mesny F."/>
            <person name="Miyauchi S."/>
            <person name="Thiergart T."/>
            <person name="Pickel B."/>
            <person name="Atanasova L."/>
            <person name="Karlsson M."/>
            <person name="Huettel B."/>
            <person name="Barry K.W."/>
            <person name="Haridas S."/>
            <person name="Chen C."/>
            <person name="Bauer D."/>
            <person name="Andreopoulos W."/>
            <person name="Pangilinan J."/>
            <person name="LaButti K."/>
            <person name="Riley R."/>
            <person name="Lipzen A."/>
            <person name="Clum A."/>
            <person name="Drula E."/>
            <person name="Henrissat B."/>
            <person name="Kohler A."/>
            <person name="Grigoriev I.V."/>
            <person name="Martin F.M."/>
            <person name="Hacquard S."/>
        </authorList>
    </citation>
    <scope>NUCLEOTIDE SEQUENCE</scope>
    <source>
        <strain evidence="8">MPI-CAGE-CH-0235</strain>
    </source>
</reference>
<dbReference type="Gene3D" id="4.10.240.10">
    <property type="entry name" value="Zn(2)-C6 fungal-type DNA-binding domain"/>
    <property type="match status" value="1"/>
</dbReference>
<dbReference type="AlphaFoldDB" id="A0A8K0T094"/>
<dbReference type="Pfam" id="PF11951">
    <property type="entry name" value="Fungal_trans_2"/>
    <property type="match status" value="1"/>
</dbReference>
<dbReference type="PROSITE" id="PS50048">
    <property type="entry name" value="ZN2_CY6_FUNGAL_2"/>
    <property type="match status" value="1"/>
</dbReference>
<evidence type="ECO:0000313" key="9">
    <source>
        <dbReference type="Proteomes" id="UP000813444"/>
    </source>
</evidence>
<keyword evidence="2" id="KW-0862">Zinc</keyword>
<dbReference type="OrthoDB" id="3598904at2759"/>
<dbReference type="CDD" id="cd00067">
    <property type="entry name" value="GAL4"/>
    <property type="match status" value="1"/>
</dbReference>
<keyword evidence="5" id="KW-0804">Transcription</keyword>
<evidence type="ECO:0000256" key="4">
    <source>
        <dbReference type="ARBA" id="ARBA00023125"/>
    </source>
</evidence>
<dbReference type="PROSITE" id="PS00463">
    <property type="entry name" value="ZN2_CY6_FUNGAL_1"/>
    <property type="match status" value="1"/>
</dbReference>
<evidence type="ECO:0000256" key="1">
    <source>
        <dbReference type="ARBA" id="ARBA00022723"/>
    </source>
</evidence>
<keyword evidence="6" id="KW-0539">Nucleus</keyword>
<accession>A0A8K0T094</accession>
<dbReference type="GO" id="GO:0003677">
    <property type="term" value="F:DNA binding"/>
    <property type="evidence" value="ECO:0007669"/>
    <property type="project" value="UniProtKB-KW"/>
</dbReference>
<dbReference type="InterPro" id="IPR052360">
    <property type="entry name" value="Transcr_Regulatory_Proteins"/>
</dbReference>
<dbReference type="PANTHER" id="PTHR36206:SF12">
    <property type="entry name" value="ASPERCRYPTIN BIOSYNTHESIS CLUSTER-SPECIFIC TRANSCRIPTION REGULATOR ATNN-RELATED"/>
    <property type="match status" value="1"/>
</dbReference>
<evidence type="ECO:0000256" key="5">
    <source>
        <dbReference type="ARBA" id="ARBA00023163"/>
    </source>
</evidence>
<evidence type="ECO:0000313" key="8">
    <source>
        <dbReference type="EMBL" id="KAH7324231.1"/>
    </source>
</evidence>
<dbReference type="InterPro" id="IPR021858">
    <property type="entry name" value="Fun_TF"/>
</dbReference>
<keyword evidence="4" id="KW-0238">DNA-binding</keyword>
<dbReference type="Pfam" id="PF00172">
    <property type="entry name" value="Zn_clus"/>
    <property type="match status" value="1"/>
</dbReference>